<reference evidence="1 2" key="1">
    <citation type="submission" date="2023-12" db="EMBL/GenBank/DDBJ databases">
        <title>Jeotgalibacillus haloalkaliphilus sp. nov., a novel salt-tolerant bacteria, isolated from the estuary of the Fenhe River into the Yellow River.</title>
        <authorList>
            <person name="Li Y."/>
        </authorList>
    </citation>
    <scope>NUCLEOTIDE SEQUENCE [LARGE SCALE GENOMIC DNA]</scope>
    <source>
        <strain evidence="1 2">HH7-29</strain>
    </source>
</reference>
<protein>
    <submittedName>
        <fullName evidence="1">Uncharacterized protein</fullName>
    </submittedName>
</protein>
<comment type="caution">
    <text evidence="1">The sequence shown here is derived from an EMBL/GenBank/DDBJ whole genome shotgun (WGS) entry which is preliminary data.</text>
</comment>
<gene>
    <name evidence="1" type="ORF">UFB30_05300</name>
</gene>
<evidence type="ECO:0000313" key="1">
    <source>
        <dbReference type="EMBL" id="MDZ5711630.1"/>
    </source>
</evidence>
<sequence>MRDAWVLKLKEESKEDGMEGVFYFCDEDGGENDFLTQDLNEATIFPDKYKEIESMKEYEKGMLSMFGTDAVLNAGYTHMMKNFEFVEVEIEEVESK</sequence>
<evidence type="ECO:0000313" key="2">
    <source>
        <dbReference type="Proteomes" id="UP001292084"/>
    </source>
</evidence>
<organism evidence="1 2">
    <name type="scientific">Jeotgalibacillus haloalkalitolerans</name>
    <dbReference type="NCBI Taxonomy" id="3104292"/>
    <lineage>
        <taxon>Bacteria</taxon>
        <taxon>Bacillati</taxon>
        <taxon>Bacillota</taxon>
        <taxon>Bacilli</taxon>
        <taxon>Bacillales</taxon>
        <taxon>Caryophanaceae</taxon>
        <taxon>Jeotgalibacillus</taxon>
    </lineage>
</organism>
<dbReference type="EMBL" id="JAXQNN010000002">
    <property type="protein sequence ID" value="MDZ5711630.1"/>
    <property type="molecule type" value="Genomic_DNA"/>
</dbReference>
<name>A0ABU5KLN8_9BACL</name>
<proteinExistence type="predicted"/>
<accession>A0ABU5KLN8</accession>
<keyword evidence="2" id="KW-1185">Reference proteome</keyword>
<dbReference type="RefSeq" id="WP_322420647.1">
    <property type="nucleotide sequence ID" value="NZ_JAXQNN010000002.1"/>
</dbReference>
<dbReference type="Proteomes" id="UP001292084">
    <property type="component" value="Unassembled WGS sequence"/>
</dbReference>